<proteinExistence type="predicted"/>
<dbReference type="Pfam" id="PF00439">
    <property type="entry name" value="Bromodomain"/>
    <property type="match status" value="2"/>
</dbReference>
<evidence type="ECO:0000256" key="2">
    <source>
        <dbReference type="ARBA" id="ARBA00022737"/>
    </source>
</evidence>
<feature type="compositionally biased region" description="Polar residues" evidence="9">
    <location>
        <begin position="37"/>
        <end position="63"/>
    </location>
</feature>
<dbReference type="Gene3D" id="1.20.920.10">
    <property type="entry name" value="Bromodomain-like"/>
    <property type="match status" value="2"/>
</dbReference>
<reference evidence="14" key="3">
    <citation type="submission" date="2025-04" db="UniProtKB">
        <authorList>
            <consortium name="RefSeq"/>
        </authorList>
    </citation>
    <scope>IDENTIFICATION</scope>
    <source>
        <strain evidence="14">CBS 781.70</strain>
    </source>
</reference>
<comment type="subcellular location">
    <subcellularLocation>
        <location evidence="1">Nucleus</location>
    </subcellularLocation>
</comment>
<evidence type="ECO:0000313" key="12">
    <source>
        <dbReference type="EMBL" id="KAF1808490.1"/>
    </source>
</evidence>
<evidence type="ECO:0000256" key="5">
    <source>
        <dbReference type="ARBA" id="ARBA00023117"/>
    </source>
</evidence>
<dbReference type="InterPro" id="IPR036427">
    <property type="entry name" value="Bromodomain-like_sf"/>
</dbReference>
<dbReference type="PANTHER" id="PTHR16062">
    <property type="entry name" value="SWI/SNF-RELATED"/>
    <property type="match status" value="1"/>
</dbReference>
<dbReference type="Proteomes" id="UP000504638">
    <property type="component" value="Unplaced"/>
</dbReference>
<dbReference type="PROSITE" id="PS51038">
    <property type="entry name" value="BAH"/>
    <property type="match status" value="1"/>
</dbReference>
<organism evidence="12">
    <name type="scientific">Eremomyces bilateralis CBS 781.70</name>
    <dbReference type="NCBI Taxonomy" id="1392243"/>
    <lineage>
        <taxon>Eukaryota</taxon>
        <taxon>Fungi</taxon>
        <taxon>Dikarya</taxon>
        <taxon>Ascomycota</taxon>
        <taxon>Pezizomycotina</taxon>
        <taxon>Dothideomycetes</taxon>
        <taxon>Dothideomycetes incertae sedis</taxon>
        <taxon>Eremomycetales</taxon>
        <taxon>Eremomycetaceae</taxon>
        <taxon>Eremomyces</taxon>
    </lineage>
</organism>
<dbReference type="Gene3D" id="2.30.30.490">
    <property type="match status" value="1"/>
</dbReference>
<feature type="domain" description="Bromo" evidence="10">
    <location>
        <begin position="293"/>
        <end position="355"/>
    </location>
</feature>
<dbReference type="EMBL" id="ML975183">
    <property type="protein sequence ID" value="KAF1808490.1"/>
    <property type="molecule type" value="Genomic_DNA"/>
</dbReference>
<evidence type="ECO:0000259" key="10">
    <source>
        <dbReference type="PROSITE" id="PS50014"/>
    </source>
</evidence>
<feature type="compositionally biased region" description="Pro residues" evidence="9">
    <location>
        <begin position="593"/>
        <end position="606"/>
    </location>
</feature>
<dbReference type="SUPFAM" id="SSF47370">
    <property type="entry name" value="Bromodomain"/>
    <property type="match status" value="2"/>
</dbReference>
<dbReference type="GO" id="GO:0003682">
    <property type="term" value="F:chromatin binding"/>
    <property type="evidence" value="ECO:0007669"/>
    <property type="project" value="InterPro"/>
</dbReference>
<dbReference type="PANTHER" id="PTHR16062:SF21">
    <property type="entry name" value="CHROMATIN STRUCTURE-REMODELING COMPLEX SUBUNIT RSC1-RELATED"/>
    <property type="match status" value="1"/>
</dbReference>
<reference evidence="12 14" key="1">
    <citation type="submission" date="2020-01" db="EMBL/GenBank/DDBJ databases">
        <authorList>
            <consortium name="DOE Joint Genome Institute"/>
            <person name="Haridas S."/>
            <person name="Albert R."/>
            <person name="Binder M."/>
            <person name="Bloem J."/>
            <person name="Labutti K."/>
            <person name="Salamov A."/>
            <person name="Andreopoulos B."/>
            <person name="Baker S.E."/>
            <person name="Barry K."/>
            <person name="Bills G."/>
            <person name="Bluhm B.H."/>
            <person name="Cannon C."/>
            <person name="Castanera R."/>
            <person name="Culley D.E."/>
            <person name="Daum C."/>
            <person name="Ezra D."/>
            <person name="Gonzalez J.B."/>
            <person name="Henrissat B."/>
            <person name="Kuo A."/>
            <person name="Liang C."/>
            <person name="Lipzen A."/>
            <person name="Lutzoni F."/>
            <person name="Magnuson J."/>
            <person name="Mondo S."/>
            <person name="Nolan M."/>
            <person name="Ohm R."/>
            <person name="Pangilinan J."/>
            <person name="Park H.-J."/>
            <person name="Ramirez L."/>
            <person name="Alfaro M."/>
            <person name="Sun H."/>
            <person name="Tritt A."/>
            <person name="Yoshinaga Y."/>
            <person name="Zwiers L.-H."/>
            <person name="Turgeon B.G."/>
            <person name="Goodwin S.B."/>
            <person name="Spatafora J.W."/>
            <person name="Crous P.W."/>
            <person name="Grigoriev I.V."/>
        </authorList>
    </citation>
    <scope>NUCLEOTIDE SEQUENCE</scope>
    <source>
        <strain evidence="12 14">CBS 781.70</strain>
    </source>
</reference>
<dbReference type="GO" id="GO:0006368">
    <property type="term" value="P:transcription elongation by RNA polymerase II"/>
    <property type="evidence" value="ECO:0007669"/>
    <property type="project" value="TreeGrafter"/>
</dbReference>
<feature type="domain" description="Bromo" evidence="10">
    <location>
        <begin position="90"/>
        <end position="160"/>
    </location>
</feature>
<dbReference type="OrthoDB" id="1742084at2759"/>
<dbReference type="InterPro" id="IPR037382">
    <property type="entry name" value="Rsc/polybromo"/>
</dbReference>
<evidence type="ECO:0000256" key="1">
    <source>
        <dbReference type="ARBA" id="ARBA00004123"/>
    </source>
</evidence>
<evidence type="ECO:0000256" key="9">
    <source>
        <dbReference type="SAM" id="MobiDB-lite"/>
    </source>
</evidence>
<feature type="region of interest" description="Disordered" evidence="9">
    <location>
        <begin position="189"/>
        <end position="268"/>
    </location>
</feature>
<dbReference type="CDD" id="cd04717">
    <property type="entry name" value="BAH_polybromo"/>
    <property type="match status" value="1"/>
</dbReference>
<keyword evidence="2" id="KW-0677">Repeat</keyword>
<sequence length="928" mass="104392">MSQVESENEVPVPTTEVAETTETTDTVMKDQDAVNESPGQANGGASIQVTEQQPGSSARMDTTRISTVSEAEWDAMIDVLNAVYAYRIDDEHDPSKVFHRKVNKRVLPDYYTVITEPMALSTIKAKLNTKEYKSFAEFVRDFALIPHNAQVYNRPDAGAYQDALVIKDVIQDEFQKLAEKGVIPADVAKLPFLGEIPPPDEEGPGDEEEEEDDEDDEEEEEDTDDEGKKKRRRGGRASKRDKDDAKDAADPDARKKRGRPPRVDTPLEARIKEIIKGMRKFKNSTNQMKISHFERLPDKSQMPEYFNEIKQPMAMDVVKKKLKRKKYSSVDQFMKDVELMFENAKMYNQDESIIYKDAVDLQGETRALAEQAKKRPDTDFVMEDGRLPMPNGILHGGELWKVGDWVHIQNANDVTKPIVAQIYRTWQDADGDKWVNACWYYRPEQTVHRFDKHFFENEVVKTGQYRDHRIDEVVDRCFVMFFTRYNKGRPRNFPPDKEIYVCEARYNEEKHKMNKIKTWASCLPDEVRDKDYEMDLFEQPKRMKKIPSPIVYMLKDDAKETDDLPKPTWGAENAPPKIGAVHKRPRDPKDSPPPEPTPSPPPPAPPQTVQRPTTATHPTPAGYRDQSDFMNAAGHPGSAIGTSPSQRPPAHAYSASQYGQHPPVSPAPPRTNTPAHGAAFQPSPITPGPHPVAYTGPTPIAQAAHHPHPAPQNFPTSHTVTPATHGHPQVYPAPQGVGSRPTYPVQPPSGQGHLGYKAPTIDVYHLDDRANSSVPPEIRKQFHTDRQGRILFYAAPPAQTEPTDGVKGIHGGKILGHGARYLAAKAEREKKLLAKRKLEGSNGQGSPPNKKNRTGSNEADGDRWSKDVQDLMNQALGLWGQQILDGMISDMKHRYGESRWQGGLQEELSRVAGLQEKRMELVEGRETA</sequence>
<keyword evidence="6" id="KW-0804">Transcription</keyword>
<name>A0A6G1FRZ7_9PEZI</name>
<protein>
    <submittedName>
        <fullName evidence="12 14">Bromodomain-containing protein</fullName>
    </submittedName>
</protein>
<feature type="compositionally biased region" description="Polar residues" evidence="9">
    <location>
        <begin position="844"/>
        <end position="857"/>
    </location>
</feature>
<dbReference type="Pfam" id="PF01426">
    <property type="entry name" value="BAH"/>
    <property type="match status" value="1"/>
</dbReference>
<reference evidence="14" key="2">
    <citation type="submission" date="2020-04" db="EMBL/GenBank/DDBJ databases">
        <authorList>
            <consortium name="NCBI Genome Project"/>
        </authorList>
    </citation>
    <scope>NUCLEOTIDE SEQUENCE</scope>
    <source>
        <strain evidence="14">CBS 781.70</strain>
    </source>
</reference>
<dbReference type="RefSeq" id="XP_033530121.1">
    <property type="nucleotide sequence ID" value="XM_033674470.1"/>
</dbReference>
<evidence type="ECO:0000259" key="11">
    <source>
        <dbReference type="PROSITE" id="PS51038"/>
    </source>
</evidence>
<dbReference type="PROSITE" id="PS50014">
    <property type="entry name" value="BROMODOMAIN_2"/>
    <property type="match status" value="2"/>
</dbReference>
<evidence type="ECO:0000256" key="7">
    <source>
        <dbReference type="ARBA" id="ARBA00023242"/>
    </source>
</evidence>
<keyword evidence="13" id="KW-1185">Reference proteome</keyword>
<dbReference type="InterPro" id="IPR001487">
    <property type="entry name" value="Bromodomain"/>
</dbReference>
<feature type="domain" description="BAH" evidence="11">
    <location>
        <begin position="398"/>
        <end position="517"/>
    </location>
</feature>
<dbReference type="CDD" id="cd04369">
    <property type="entry name" value="Bromodomain"/>
    <property type="match status" value="1"/>
</dbReference>
<evidence type="ECO:0000313" key="14">
    <source>
        <dbReference type="RefSeq" id="XP_033530121.1"/>
    </source>
</evidence>
<feature type="region of interest" description="Disordered" evidence="9">
    <location>
        <begin position="1"/>
        <end position="63"/>
    </location>
</feature>
<gene>
    <name evidence="12 14" type="ORF">P152DRAFT_218751</name>
</gene>
<accession>A0A6G1FRZ7</accession>
<feature type="compositionally biased region" description="Polar residues" evidence="9">
    <location>
        <begin position="713"/>
        <end position="722"/>
    </location>
</feature>
<dbReference type="PROSITE" id="PS00633">
    <property type="entry name" value="BROMODOMAIN_1"/>
    <property type="match status" value="1"/>
</dbReference>
<dbReference type="InterPro" id="IPR018359">
    <property type="entry name" value="Bromodomain_CS"/>
</dbReference>
<keyword evidence="7" id="KW-0539">Nucleus</keyword>
<evidence type="ECO:0000256" key="6">
    <source>
        <dbReference type="ARBA" id="ARBA00023163"/>
    </source>
</evidence>
<dbReference type="AlphaFoldDB" id="A0A6G1FRZ7"/>
<dbReference type="InterPro" id="IPR001025">
    <property type="entry name" value="BAH_dom"/>
</dbReference>
<evidence type="ECO:0000256" key="8">
    <source>
        <dbReference type="PROSITE-ProRule" id="PRU00035"/>
    </source>
</evidence>
<dbReference type="GeneID" id="54415040"/>
<dbReference type="InterPro" id="IPR043151">
    <property type="entry name" value="BAH_sf"/>
</dbReference>
<evidence type="ECO:0000256" key="4">
    <source>
        <dbReference type="ARBA" id="ARBA00023015"/>
    </source>
</evidence>
<feature type="compositionally biased region" description="Acidic residues" evidence="9">
    <location>
        <begin position="198"/>
        <end position="225"/>
    </location>
</feature>
<feature type="region of interest" description="Disordered" evidence="9">
    <location>
        <begin position="562"/>
        <end position="754"/>
    </location>
</feature>
<dbReference type="GO" id="GO:0016586">
    <property type="term" value="C:RSC-type complex"/>
    <property type="evidence" value="ECO:0007669"/>
    <property type="project" value="InterPro"/>
</dbReference>
<feature type="compositionally biased region" description="Low complexity" evidence="9">
    <location>
        <begin position="9"/>
        <end position="26"/>
    </location>
</feature>
<dbReference type="PRINTS" id="PR00503">
    <property type="entry name" value="BROMODOMAIN"/>
</dbReference>
<dbReference type="SMART" id="SM00297">
    <property type="entry name" value="BROMO"/>
    <property type="match status" value="2"/>
</dbReference>
<keyword evidence="4" id="KW-0805">Transcription regulation</keyword>
<dbReference type="SMART" id="SM00439">
    <property type="entry name" value="BAH"/>
    <property type="match status" value="1"/>
</dbReference>
<keyword evidence="5 8" id="KW-0103">Bromodomain</keyword>
<feature type="compositionally biased region" description="Low complexity" evidence="9">
    <location>
        <begin position="607"/>
        <end position="616"/>
    </location>
</feature>
<evidence type="ECO:0000256" key="3">
    <source>
        <dbReference type="ARBA" id="ARBA00022853"/>
    </source>
</evidence>
<dbReference type="GO" id="GO:0006338">
    <property type="term" value="P:chromatin remodeling"/>
    <property type="evidence" value="ECO:0007669"/>
    <property type="project" value="InterPro"/>
</dbReference>
<feature type="region of interest" description="Disordered" evidence="9">
    <location>
        <begin position="835"/>
        <end position="863"/>
    </location>
</feature>
<feature type="compositionally biased region" description="Basic and acidic residues" evidence="9">
    <location>
        <begin position="238"/>
        <end position="253"/>
    </location>
</feature>
<keyword evidence="3" id="KW-0156">Chromatin regulator</keyword>
<evidence type="ECO:0000313" key="13">
    <source>
        <dbReference type="Proteomes" id="UP000504638"/>
    </source>
</evidence>
<dbReference type="FunFam" id="1.20.920.10:FF:000048">
    <property type="entry name" value="RSC complex subunit (RSC1), putative"/>
    <property type="match status" value="1"/>
</dbReference>
<dbReference type="FunFam" id="2.30.30.490:FF:000015">
    <property type="entry name" value="Chromatin structure-remodeling complex subunit RSC1"/>
    <property type="match status" value="1"/>
</dbReference>